<accession>A0ABS2LQ00</accession>
<name>A0ABS2LQ00_9ACTN</name>
<reference evidence="1 2" key="1">
    <citation type="submission" date="2021-01" db="EMBL/GenBank/DDBJ databases">
        <title>Sequencing the genomes of 1000 actinobacteria strains.</title>
        <authorList>
            <person name="Klenk H.-P."/>
        </authorList>
    </citation>
    <scope>NUCLEOTIDE SEQUENCE [LARGE SCALE GENOMIC DNA]</scope>
    <source>
        <strain evidence="1 2">DSM 100204</strain>
    </source>
</reference>
<dbReference type="Proteomes" id="UP000764837">
    <property type="component" value="Unassembled WGS sequence"/>
</dbReference>
<proteinExistence type="predicted"/>
<sequence>MQGVNVRHECGRAPSGREYRLGVEDRHALELML</sequence>
<dbReference type="EMBL" id="JAFBBP010000001">
    <property type="protein sequence ID" value="MBM7490265.1"/>
    <property type="molecule type" value="Genomic_DNA"/>
</dbReference>
<evidence type="ECO:0000313" key="1">
    <source>
        <dbReference type="EMBL" id="MBM7490265.1"/>
    </source>
</evidence>
<keyword evidence="2" id="KW-1185">Reference proteome</keyword>
<evidence type="ECO:0000313" key="2">
    <source>
        <dbReference type="Proteomes" id="UP000764837"/>
    </source>
</evidence>
<protein>
    <submittedName>
        <fullName evidence="1">Uncharacterized protein</fullName>
    </submittedName>
</protein>
<comment type="caution">
    <text evidence="1">The sequence shown here is derived from an EMBL/GenBank/DDBJ whole genome shotgun (WGS) entry which is preliminary data.</text>
</comment>
<gene>
    <name evidence="1" type="ORF">JOD64_001487</name>
</gene>
<organism evidence="1 2">
    <name type="scientific">Micromonospora luteifusca</name>
    <dbReference type="NCBI Taxonomy" id="709860"/>
    <lineage>
        <taxon>Bacteria</taxon>
        <taxon>Bacillati</taxon>
        <taxon>Actinomycetota</taxon>
        <taxon>Actinomycetes</taxon>
        <taxon>Micromonosporales</taxon>
        <taxon>Micromonosporaceae</taxon>
        <taxon>Micromonospora</taxon>
    </lineage>
</organism>